<comment type="caution">
    <text evidence="2">The sequence shown here is derived from an EMBL/GenBank/DDBJ whole genome shotgun (WGS) entry which is preliminary data.</text>
</comment>
<evidence type="ECO:0000259" key="1">
    <source>
        <dbReference type="Pfam" id="PF07734"/>
    </source>
</evidence>
<gene>
    <name evidence="2" type="ORF">BUALT_Bualt14G0000700</name>
</gene>
<proteinExistence type="predicted"/>
<name>A0AAV6WKB6_9LAMI</name>
<dbReference type="AlphaFoldDB" id="A0AAV6WKB6"/>
<evidence type="ECO:0000313" key="3">
    <source>
        <dbReference type="Proteomes" id="UP000826271"/>
    </source>
</evidence>
<dbReference type="Pfam" id="PF07734">
    <property type="entry name" value="FBA_1"/>
    <property type="match status" value="1"/>
</dbReference>
<reference evidence="2" key="1">
    <citation type="submission" date="2019-10" db="EMBL/GenBank/DDBJ databases">
        <authorList>
            <person name="Zhang R."/>
            <person name="Pan Y."/>
            <person name="Wang J."/>
            <person name="Ma R."/>
            <person name="Yu S."/>
        </authorList>
    </citation>
    <scope>NUCLEOTIDE SEQUENCE</scope>
    <source>
        <strain evidence="2">LA-IB0</strain>
        <tissue evidence="2">Leaf</tissue>
    </source>
</reference>
<organism evidence="2 3">
    <name type="scientific">Buddleja alternifolia</name>
    <dbReference type="NCBI Taxonomy" id="168488"/>
    <lineage>
        <taxon>Eukaryota</taxon>
        <taxon>Viridiplantae</taxon>
        <taxon>Streptophyta</taxon>
        <taxon>Embryophyta</taxon>
        <taxon>Tracheophyta</taxon>
        <taxon>Spermatophyta</taxon>
        <taxon>Magnoliopsida</taxon>
        <taxon>eudicotyledons</taxon>
        <taxon>Gunneridae</taxon>
        <taxon>Pentapetalae</taxon>
        <taxon>asterids</taxon>
        <taxon>lamiids</taxon>
        <taxon>Lamiales</taxon>
        <taxon>Scrophulariaceae</taxon>
        <taxon>Buddlejeae</taxon>
        <taxon>Buddleja</taxon>
    </lineage>
</organism>
<feature type="domain" description="F-box associated beta-propeller type 1" evidence="1">
    <location>
        <begin position="39"/>
        <end position="148"/>
    </location>
</feature>
<dbReference type="EMBL" id="WHWC01000014">
    <property type="protein sequence ID" value="KAG8369335.1"/>
    <property type="molecule type" value="Genomic_DNA"/>
</dbReference>
<dbReference type="Proteomes" id="UP000826271">
    <property type="component" value="Unassembled WGS sequence"/>
</dbReference>
<evidence type="ECO:0000313" key="2">
    <source>
        <dbReference type="EMBL" id="KAG8369335.1"/>
    </source>
</evidence>
<sequence length="177" mass="20485">MMVNIIDLNSGYGILLSKKIKTLFSVQDAYQEKGYYMYNHEVVGLGFHESSNDHRVVRIIYVIDDTTRSIGHVPVEVVVYSLNTDLWHKVDSRPGRLIGFSGGCFLYGANHWLATTRFTLITWTPEEDYLESILLFDFEDECFKEMVLPEDLHYMIEGVCYFNEFKGSSYVLLMGHD</sequence>
<dbReference type="InterPro" id="IPR006527">
    <property type="entry name" value="F-box-assoc_dom_typ1"/>
</dbReference>
<keyword evidence="3" id="KW-1185">Reference proteome</keyword>
<protein>
    <recommendedName>
        <fullName evidence="1">F-box associated beta-propeller type 1 domain-containing protein</fullName>
    </recommendedName>
</protein>
<accession>A0AAV6WKB6</accession>